<dbReference type="Proteomes" id="UP000190056">
    <property type="component" value="Unassembled WGS sequence"/>
</dbReference>
<dbReference type="InterPro" id="IPR058097">
    <property type="entry name" value="PatX"/>
</dbReference>
<protein>
    <submittedName>
        <fullName evidence="3">Uncharacterized protein</fullName>
    </submittedName>
</protein>
<accession>A0A9Q5W8U3</accession>
<proteinExistence type="predicted"/>
<dbReference type="EMBL" id="MTPU01000052">
    <property type="protein sequence ID" value="OPH09283.1"/>
    <property type="molecule type" value="Genomic_DNA"/>
</dbReference>
<gene>
    <name evidence="3" type="ORF">CENA302_11555</name>
</gene>
<feature type="compositionally biased region" description="Polar residues" evidence="1">
    <location>
        <begin position="27"/>
        <end position="37"/>
    </location>
</feature>
<sequence>MRAAISILVSSMILGSLAFHHETVFTNPSRLSTSNSGRGLLLADSSKPSPNQPEEPAPHRGSGRKESIEFLGNSFLA</sequence>
<name>A0A9Q5W8U3_9CYAN</name>
<dbReference type="NCBIfam" id="NF047413">
    <property type="entry name" value="heterocyst_PatX"/>
    <property type="match status" value="1"/>
</dbReference>
<evidence type="ECO:0000256" key="2">
    <source>
        <dbReference type="SAM" id="SignalP"/>
    </source>
</evidence>
<keyword evidence="2" id="KW-0732">Signal</keyword>
<feature type="signal peptide" evidence="2">
    <location>
        <begin position="1"/>
        <end position="18"/>
    </location>
</feature>
<evidence type="ECO:0000313" key="3">
    <source>
        <dbReference type="EMBL" id="OPH09283.1"/>
    </source>
</evidence>
<feature type="region of interest" description="Disordered" evidence="1">
    <location>
        <begin position="27"/>
        <end position="77"/>
    </location>
</feature>
<dbReference type="RefSeq" id="WP_071248718.1">
    <property type="nucleotide sequence ID" value="NZ_MTPU01000052.1"/>
</dbReference>
<feature type="chain" id="PRO_5040509096" evidence="2">
    <location>
        <begin position="19"/>
        <end position="77"/>
    </location>
</feature>
<organism evidence="3 4">
    <name type="scientific">Cylindrospermopsis raciborskii CENA302</name>
    <dbReference type="NCBI Taxonomy" id="1170768"/>
    <lineage>
        <taxon>Bacteria</taxon>
        <taxon>Bacillati</taxon>
        <taxon>Cyanobacteriota</taxon>
        <taxon>Cyanophyceae</taxon>
        <taxon>Nostocales</taxon>
        <taxon>Aphanizomenonaceae</taxon>
        <taxon>Cylindrospermopsis</taxon>
    </lineage>
</organism>
<comment type="caution">
    <text evidence="3">The sequence shown here is derived from an EMBL/GenBank/DDBJ whole genome shotgun (WGS) entry which is preliminary data.</text>
</comment>
<dbReference type="AlphaFoldDB" id="A0A9Q5W8U3"/>
<evidence type="ECO:0000313" key="4">
    <source>
        <dbReference type="Proteomes" id="UP000190056"/>
    </source>
</evidence>
<reference evidence="3 4" key="1">
    <citation type="submission" date="2017-01" db="EMBL/GenBank/DDBJ databases">
        <authorList>
            <person name="Abreu V.A."/>
            <person name="Popin R.V."/>
            <person name="Rigonato J."/>
            <person name="Andreote A.P."/>
            <person name="Schaker P.C."/>
            <person name="Hoff-Risseti C."/>
            <person name="Alvarenga D.O."/>
            <person name="Varani A.M."/>
            <person name="Fiore M.F."/>
        </authorList>
    </citation>
    <scope>NUCLEOTIDE SEQUENCE [LARGE SCALE GENOMIC DNA]</scope>
    <source>
        <strain evidence="3 4">CENA302</strain>
    </source>
</reference>
<evidence type="ECO:0000256" key="1">
    <source>
        <dbReference type="SAM" id="MobiDB-lite"/>
    </source>
</evidence>